<accession>A0ABQ9IX28</accession>
<evidence type="ECO:0000256" key="1">
    <source>
        <dbReference type="SAM" id="MobiDB-lite"/>
    </source>
</evidence>
<comment type="caution">
    <text evidence="3">The sequence shown here is derived from an EMBL/GenBank/DDBJ whole genome shotgun (WGS) entry which is preliminary data.</text>
</comment>
<feature type="domain" description="TLDc" evidence="2">
    <location>
        <begin position="107"/>
        <end position="260"/>
    </location>
</feature>
<dbReference type="InterPro" id="IPR006571">
    <property type="entry name" value="TLDc_dom"/>
</dbReference>
<dbReference type="EMBL" id="JAPWTJ010002156">
    <property type="protein sequence ID" value="KAJ8967680.1"/>
    <property type="molecule type" value="Genomic_DNA"/>
</dbReference>
<dbReference type="PANTHER" id="PTHR23354">
    <property type="entry name" value="NUCLEOLAR PROTEIN 7/ESTROGEN RECEPTOR COACTIVATOR-RELATED"/>
    <property type="match status" value="1"/>
</dbReference>
<sequence length="285" mass="31449">MGNHHGHGTKSGHATPNSDTNSHNGSRKSISRTGSGHDIQENPSQMQPTEKLAKADSGLELATPVLEQQNPFAQANSQPYMLTMSMSWLLAGALPPLFSRPQKANSPNSSGTGLASMSFLAKIVCAIPSHWLIIYNSDEMGLGANRFLHHVFNYKGPTLIVVRVENGQKFCIASPNEWRESHHYWGGEECAVFQLLPKFQLLEKGAKMLYLNLSVRGYPYGLRVGKDPRAPILSIDGGFEKIDCQKVPYQLEAIEVWGCGDPVSRERQLEVKKVGNKRGREAALR</sequence>
<dbReference type="PANTHER" id="PTHR23354:SF108">
    <property type="entry name" value="RE10231P"/>
    <property type="match status" value="1"/>
</dbReference>
<keyword evidence="4" id="KW-1185">Reference proteome</keyword>
<organism evidence="3 4">
    <name type="scientific">Molorchus minor</name>
    <dbReference type="NCBI Taxonomy" id="1323400"/>
    <lineage>
        <taxon>Eukaryota</taxon>
        <taxon>Metazoa</taxon>
        <taxon>Ecdysozoa</taxon>
        <taxon>Arthropoda</taxon>
        <taxon>Hexapoda</taxon>
        <taxon>Insecta</taxon>
        <taxon>Pterygota</taxon>
        <taxon>Neoptera</taxon>
        <taxon>Endopterygota</taxon>
        <taxon>Coleoptera</taxon>
        <taxon>Polyphaga</taxon>
        <taxon>Cucujiformia</taxon>
        <taxon>Chrysomeloidea</taxon>
        <taxon>Cerambycidae</taxon>
        <taxon>Lamiinae</taxon>
        <taxon>Monochamini</taxon>
        <taxon>Molorchus</taxon>
    </lineage>
</organism>
<dbReference type="SMART" id="SM00584">
    <property type="entry name" value="TLDc"/>
    <property type="match status" value="1"/>
</dbReference>
<gene>
    <name evidence="3" type="ORF">NQ317_006442</name>
</gene>
<evidence type="ECO:0000313" key="4">
    <source>
        <dbReference type="Proteomes" id="UP001162164"/>
    </source>
</evidence>
<feature type="region of interest" description="Disordered" evidence="1">
    <location>
        <begin position="1"/>
        <end position="52"/>
    </location>
</feature>
<dbReference type="Proteomes" id="UP001162164">
    <property type="component" value="Unassembled WGS sequence"/>
</dbReference>
<dbReference type="Pfam" id="PF07534">
    <property type="entry name" value="TLD"/>
    <property type="match status" value="1"/>
</dbReference>
<proteinExistence type="predicted"/>
<evidence type="ECO:0000313" key="3">
    <source>
        <dbReference type="EMBL" id="KAJ8967680.1"/>
    </source>
</evidence>
<feature type="compositionally biased region" description="Basic residues" evidence="1">
    <location>
        <begin position="1"/>
        <end position="10"/>
    </location>
</feature>
<feature type="compositionally biased region" description="Polar residues" evidence="1">
    <location>
        <begin position="12"/>
        <end position="24"/>
    </location>
</feature>
<dbReference type="PROSITE" id="PS51886">
    <property type="entry name" value="TLDC"/>
    <property type="match status" value="1"/>
</dbReference>
<protein>
    <recommendedName>
        <fullName evidence="2">TLDc domain-containing protein</fullName>
    </recommendedName>
</protein>
<name>A0ABQ9IX28_9CUCU</name>
<evidence type="ECO:0000259" key="2">
    <source>
        <dbReference type="PROSITE" id="PS51886"/>
    </source>
</evidence>
<reference evidence="3" key="1">
    <citation type="journal article" date="2023" name="Insect Mol. Biol.">
        <title>Genome sequencing provides insights into the evolution of gene families encoding plant cell wall-degrading enzymes in longhorned beetles.</title>
        <authorList>
            <person name="Shin N.R."/>
            <person name="Okamura Y."/>
            <person name="Kirsch R."/>
            <person name="Pauchet Y."/>
        </authorList>
    </citation>
    <scope>NUCLEOTIDE SEQUENCE</scope>
    <source>
        <strain evidence="3">MMC_N1</strain>
    </source>
</reference>